<feature type="domain" description="YjeF N-terminal" evidence="1">
    <location>
        <begin position="1"/>
        <end position="150"/>
    </location>
</feature>
<dbReference type="EMBL" id="HBIB01047604">
    <property type="protein sequence ID" value="CAE0268963.1"/>
    <property type="molecule type" value="Transcribed_RNA"/>
</dbReference>
<reference evidence="2" key="1">
    <citation type="submission" date="2021-01" db="EMBL/GenBank/DDBJ databases">
        <authorList>
            <person name="Corre E."/>
            <person name="Pelletier E."/>
            <person name="Niang G."/>
            <person name="Scheremetjew M."/>
            <person name="Finn R."/>
            <person name="Kale V."/>
            <person name="Holt S."/>
            <person name="Cochrane G."/>
            <person name="Meng A."/>
            <person name="Brown T."/>
            <person name="Cohen L."/>
        </authorList>
    </citation>
    <scope>NUCLEOTIDE SEQUENCE</scope>
    <source>
        <strain evidence="2">NIES-2562</strain>
    </source>
</reference>
<dbReference type="Pfam" id="PF03853">
    <property type="entry name" value="YjeF_N"/>
    <property type="match status" value="1"/>
</dbReference>
<evidence type="ECO:0000313" key="2">
    <source>
        <dbReference type="EMBL" id="CAE0268963.1"/>
    </source>
</evidence>
<name>A0A7S3GK81_9EUKA</name>
<protein>
    <recommendedName>
        <fullName evidence="1">YjeF N-terminal domain-containing protein</fullName>
    </recommendedName>
</protein>
<gene>
    <name evidence="2" type="ORF">PBIL07802_LOCUS31316</name>
</gene>
<dbReference type="InterPro" id="IPR004443">
    <property type="entry name" value="YjeF_N_dom"/>
</dbReference>
<evidence type="ECO:0000259" key="1">
    <source>
        <dbReference type="PROSITE" id="PS51385"/>
    </source>
</evidence>
<dbReference type="InterPro" id="IPR036652">
    <property type="entry name" value="YjeF_N_dom_sf"/>
</dbReference>
<dbReference type="PROSITE" id="PS51385">
    <property type="entry name" value="YJEF_N"/>
    <property type="match status" value="1"/>
</dbReference>
<dbReference type="AlphaFoldDB" id="A0A7S3GK81"/>
<dbReference type="SUPFAM" id="SSF64153">
    <property type="entry name" value="YjeF N-terminal domain-like"/>
    <property type="match status" value="1"/>
</dbReference>
<proteinExistence type="predicted"/>
<sequence length="150" mass="16403">MAAMVVRIVAARHLLQRGFQVSLCLGKEPTREPFTTLRSLAQQNGALMVAGIGELFQNSDVVLDCVFGFSFRIGDGNDCGIRPPYDGIVRELARRSRKGFPILAVDVPSGWDVEKGDILATGYYPSGLCSLSVFTCLEEVTFFHFGLPKS</sequence>
<organism evidence="2">
    <name type="scientific">Palpitomonas bilix</name>
    <dbReference type="NCBI Taxonomy" id="652834"/>
    <lineage>
        <taxon>Eukaryota</taxon>
        <taxon>Eukaryota incertae sedis</taxon>
    </lineage>
</organism>
<dbReference type="Gene3D" id="3.40.50.10260">
    <property type="entry name" value="YjeF N-terminal domain"/>
    <property type="match status" value="1"/>
</dbReference>
<accession>A0A7S3GK81</accession>